<protein>
    <submittedName>
        <fullName evidence="7">Unannotated protein</fullName>
    </submittedName>
</protein>
<dbReference type="Gene3D" id="3.90.25.10">
    <property type="entry name" value="UDP-galactose 4-epimerase, domain 1"/>
    <property type="match status" value="1"/>
</dbReference>
<dbReference type="Pfam" id="PF01370">
    <property type="entry name" value="Epimerase"/>
    <property type="match status" value="1"/>
</dbReference>
<dbReference type="InterPro" id="IPR036291">
    <property type="entry name" value="NAD(P)-bd_dom_sf"/>
</dbReference>
<reference evidence="7" key="1">
    <citation type="submission" date="2020-05" db="EMBL/GenBank/DDBJ databases">
        <authorList>
            <person name="Chiriac C."/>
            <person name="Salcher M."/>
            <person name="Ghai R."/>
            <person name="Kavagutti S V."/>
        </authorList>
    </citation>
    <scope>NUCLEOTIDE SEQUENCE</scope>
</reference>
<comment type="cofactor">
    <cofactor evidence="1">
        <name>NAD(+)</name>
        <dbReference type="ChEBI" id="CHEBI:57540"/>
    </cofactor>
</comment>
<comment type="similarity">
    <text evidence="2">Belongs to the NAD(P)-dependent epimerase/dehydratase family.</text>
</comment>
<evidence type="ECO:0000313" key="7">
    <source>
        <dbReference type="EMBL" id="CAB4817632.1"/>
    </source>
</evidence>
<dbReference type="Gene3D" id="3.40.50.720">
    <property type="entry name" value="NAD(P)-binding Rossmann-like Domain"/>
    <property type="match status" value="1"/>
</dbReference>
<sequence>MTEPGATILLTGGAGYVGAATADALIAAGYQVVVLDDLTTGHVESIPNAASFQTGSYGDTSRVEQLLHTARIHAVVHCGARSIVSESAEQPELYFSVNVQASLNLLESVRNAGINAFVFSSSAAVYGAQPALYLGEDLPPDPINPYGATKVAFELALRSYAEAGDLRAVALRYFNVAGSTDRISERHTPETHLVPRLLHAAQSGEPFELYGADYATPDGSALRDYVHLSDVAAANVAAVKHLLKESTTPGYAAVNIGSGVGTSVKEAISAVERSTKRTINVQVKPRRAGDPPRLVADISRAASLLGWKPRQSEITRIVRSLLA</sequence>
<keyword evidence="3" id="KW-0520">NAD</keyword>
<feature type="domain" description="NAD-dependent epimerase/dehydratase" evidence="6">
    <location>
        <begin position="8"/>
        <end position="244"/>
    </location>
</feature>
<evidence type="ECO:0000256" key="1">
    <source>
        <dbReference type="ARBA" id="ARBA00001911"/>
    </source>
</evidence>
<dbReference type="PANTHER" id="PTHR43725:SF53">
    <property type="entry name" value="UDP-ARABINOSE 4-EPIMERASE 1"/>
    <property type="match status" value="1"/>
</dbReference>
<evidence type="ECO:0000256" key="2">
    <source>
        <dbReference type="ARBA" id="ARBA00007637"/>
    </source>
</evidence>
<proteinExistence type="inferred from homology"/>
<dbReference type="AlphaFoldDB" id="A0A6J6Z7J6"/>
<dbReference type="GO" id="GO:0033499">
    <property type="term" value="P:galactose catabolic process via UDP-galactose, Leloir pathway"/>
    <property type="evidence" value="ECO:0007669"/>
    <property type="project" value="TreeGrafter"/>
</dbReference>
<evidence type="ECO:0000256" key="5">
    <source>
        <dbReference type="ARBA" id="ARBA00023277"/>
    </source>
</evidence>
<keyword evidence="4" id="KW-0413">Isomerase</keyword>
<dbReference type="NCBIfam" id="TIGR01179">
    <property type="entry name" value="galE"/>
    <property type="match status" value="1"/>
</dbReference>
<gene>
    <name evidence="7" type="ORF">UFOPK3037_01783</name>
</gene>
<dbReference type="GO" id="GO:0003978">
    <property type="term" value="F:UDP-glucose 4-epimerase activity"/>
    <property type="evidence" value="ECO:0007669"/>
    <property type="project" value="InterPro"/>
</dbReference>
<dbReference type="InterPro" id="IPR005886">
    <property type="entry name" value="UDP_G4E"/>
</dbReference>
<dbReference type="SUPFAM" id="SSF51735">
    <property type="entry name" value="NAD(P)-binding Rossmann-fold domains"/>
    <property type="match status" value="1"/>
</dbReference>
<name>A0A6J6Z7J6_9ZZZZ</name>
<organism evidence="7">
    <name type="scientific">freshwater metagenome</name>
    <dbReference type="NCBI Taxonomy" id="449393"/>
    <lineage>
        <taxon>unclassified sequences</taxon>
        <taxon>metagenomes</taxon>
        <taxon>ecological metagenomes</taxon>
    </lineage>
</organism>
<dbReference type="InterPro" id="IPR001509">
    <property type="entry name" value="Epimerase_deHydtase"/>
</dbReference>
<dbReference type="EMBL" id="CAFAAO010000059">
    <property type="protein sequence ID" value="CAB4817632.1"/>
    <property type="molecule type" value="Genomic_DNA"/>
</dbReference>
<evidence type="ECO:0000259" key="6">
    <source>
        <dbReference type="Pfam" id="PF01370"/>
    </source>
</evidence>
<evidence type="ECO:0000256" key="3">
    <source>
        <dbReference type="ARBA" id="ARBA00023027"/>
    </source>
</evidence>
<accession>A0A6J6Z7J6</accession>
<dbReference type="PANTHER" id="PTHR43725">
    <property type="entry name" value="UDP-GLUCOSE 4-EPIMERASE"/>
    <property type="match status" value="1"/>
</dbReference>
<evidence type="ECO:0000256" key="4">
    <source>
        <dbReference type="ARBA" id="ARBA00023235"/>
    </source>
</evidence>
<keyword evidence="5" id="KW-0119">Carbohydrate metabolism</keyword>